<evidence type="ECO:0000313" key="1">
    <source>
        <dbReference type="EMBL" id="RJX37144.1"/>
    </source>
</evidence>
<protein>
    <submittedName>
        <fullName evidence="1">Spore gernimation protein GerQ</fullName>
    </submittedName>
</protein>
<proteinExistence type="predicted"/>
<dbReference type="OrthoDB" id="1913674at2"/>
<comment type="caution">
    <text evidence="1">The sequence shown here is derived from an EMBL/GenBank/DDBJ whole genome shotgun (WGS) entry which is preliminary data.</text>
</comment>
<dbReference type="PANTHER" id="PTHR39183">
    <property type="entry name" value="SPORE COAT PROTEIN F-LIKE PROTEIN YHCQ"/>
    <property type="match status" value="1"/>
</dbReference>
<dbReference type="RefSeq" id="WP_120114141.1">
    <property type="nucleotide sequence ID" value="NZ_QXQB01000007.1"/>
</dbReference>
<keyword evidence="2" id="KW-1185">Reference proteome</keyword>
<accession>A0A3A6PT35</accession>
<dbReference type="EMBL" id="QXQB01000007">
    <property type="protein sequence ID" value="RJX37144.1"/>
    <property type="molecule type" value="Genomic_DNA"/>
</dbReference>
<dbReference type="InterPro" id="IPR012851">
    <property type="entry name" value="Spore_coat_CotF-like"/>
</dbReference>
<evidence type="ECO:0000313" key="2">
    <source>
        <dbReference type="Proteomes" id="UP000267798"/>
    </source>
</evidence>
<reference evidence="1 2" key="1">
    <citation type="submission" date="2018-09" db="EMBL/GenBank/DDBJ databases">
        <title>Paenibacillus aracenensis nov. sp. isolated from a cave in southern Spain.</title>
        <authorList>
            <person name="Jurado V."/>
            <person name="Gutierrez-Patricio S."/>
            <person name="Gonzalez-Pimentel J.L."/>
            <person name="Miller A.Z."/>
            <person name="Laiz L."/>
            <person name="Saiz-Jimenez C."/>
        </authorList>
    </citation>
    <scope>NUCLEOTIDE SEQUENCE [LARGE SCALE GENOMIC DNA]</scope>
    <source>
        <strain evidence="1 2">JCM 19203</strain>
    </source>
</reference>
<organism evidence="1 2">
    <name type="scientific">Paenibacillus pinisoli</name>
    <dbReference type="NCBI Taxonomy" id="1276110"/>
    <lineage>
        <taxon>Bacteria</taxon>
        <taxon>Bacillati</taxon>
        <taxon>Bacillota</taxon>
        <taxon>Bacilli</taxon>
        <taxon>Bacillales</taxon>
        <taxon>Paenibacillaceae</taxon>
        <taxon>Paenibacillus</taxon>
    </lineage>
</organism>
<gene>
    <name evidence="1" type="ORF">D3P09_24885</name>
</gene>
<name>A0A3A6PT35_9BACL</name>
<dbReference type="PANTHER" id="PTHR39183:SF1">
    <property type="entry name" value="SPORE COAT PROTEIN F-LIKE PROTEIN YHCQ"/>
    <property type="match status" value="1"/>
</dbReference>
<sequence>MNSQPLAPHESLELHEFLNFKTLCLAKSKLMQGIVFDQELKDLMQKDVEQTTQAIADVQAIYARAPFQAPVPQNRPTPILN</sequence>
<dbReference type="Proteomes" id="UP000267798">
    <property type="component" value="Unassembled WGS sequence"/>
</dbReference>
<dbReference type="AlphaFoldDB" id="A0A3A6PT35"/>